<accession>A0AAN7X035</accession>
<sequence length="76" mass="8409">MDAVGVITAVLADDRVSTFPPRIPAVLVNRCALARPEPRARENHSVVFPRGKFETGARGRMKPAHRFGLPYGRRAQ</sequence>
<dbReference type="Proteomes" id="UP001346869">
    <property type="component" value="Unassembled WGS sequence"/>
</dbReference>
<dbReference type="EMBL" id="JAUZQC010000020">
    <property type="protein sequence ID" value="KAK5852677.1"/>
    <property type="molecule type" value="Genomic_DNA"/>
</dbReference>
<name>A0AAN7X035_ELEMC</name>
<gene>
    <name evidence="1" type="ORF">PBY51_006527</name>
</gene>
<organism evidence="1 2">
    <name type="scientific">Eleginops maclovinus</name>
    <name type="common">Patagonian blennie</name>
    <name type="synonym">Eleginus maclovinus</name>
    <dbReference type="NCBI Taxonomy" id="56733"/>
    <lineage>
        <taxon>Eukaryota</taxon>
        <taxon>Metazoa</taxon>
        <taxon>Chordata</taxon>
        <taxon>Craniata</taxon>
        <taxon>Vertebrata</taxon>
        <taxon>Euteleostomi</taxon>
        <taxon>Actinopterygii</taxon>
        <taxon>Neopterygii</taxon>
        <taxon>Teleostei</taxon>
        <taxon>Neoteleostei</taxon>
        <taxon>Acanthomorphata</taxon>
        <taxon>Eupercaria</taxon>
        <taxon>Perciformes</taxon>
        <taxon>Notothenioidei</taxon>
        <taxon>Eleginopidae</taxon>
        <taxon>Eleginops</taxon>
    </lineage>
</organism>
<keyword evidence="2" id="KW-1185">Reference proteome</keyword>
<comment type="caution">
    <text evidence="1">The sequence shown here is derived from an EMBL/GenBank/DDBJ whole genome shotgun (WGS) entry which is preliminary data.</text>
</comment>
<proteinExistence type="predicted"/>
<reference evidence="1 2" key="2">
    <citation type="journal article" date="2023" name="Mol. Biol. Evol.">
        <title>Genomics of Secondarily Temperate Adaptation in the Only Non-Antarctic Icefish.</title>
        <authorList>
            <person name="Rivera-Colon A.G."/>
            <person name="Rayamajhi N."/>
            <person name="Minhas B.F."/>
            <person name="Madrigal G."/>
            <person name="Bilyk K.T."/>
            <person name="Yoon V."/>
            <person name="Hune M."/>
            <person name="Gregory S."/>
            <person name="Cheng C.H.C."/>
            <person name="Catchen J.M."/>
        </authorList>
    </citation>
    <scope>NUCLEOTIDE SEQUENCE [LARGE SCALE GENOMIC DNA]</scope>
    <source>
        <strain evidence="1">JMC-PN-2008</strain>
    </source>
</reference>
<protein>
    <submittedName>
        <fullName evidence="1">Uncharacterized protein</fullName>
    </submittedName>
</protein>
<dbReference type="AlphaFoldDB" id="A0AAN7X035"/>
<reference evidence="1 2" key="1">
    <citation type="journal article" date="2023" name="Genes (Basel)">
        <title>Chromosome-Level Genome Assembly and Circadian Gene Repertoire of the Patagonia Blennie Eleginops maclovinus-The Closest Ancestral Proxy of Antarctic Cryonotothenioids.</title>
        <authorList>
            <person name="Cheng C.C."/>
            <person name="Rivera-Colon A.G."/>
            <person name="Minhas B.F."/>
            <person name="Wilson L."/>
            <person name="Rayamajhi N."/>
            <person name="Vargas-Chacoff L."/>
            <person name="Catchen J.M."/>
        </authorList>
    </citation>
    <scope>NUCLEOTIDE SEQUENCE [LARGE SCALE GENOMIC DNA]</scope>
    <source>
        <strain evidence="1">JMC-PN-2008</strain>
    </source>
</reference>
<evidence type="ECO:0000313" key="1">
    <source>
        <dbReference type="EMBL" id="KAK5852677.1"/>
    </source>
</evidence>
<evidence type="ECO:0000313" key="2">
    <source>
        <dbReference type="Proteomes" id="UP001346869"/>
    </source>
</evidence>